<accession>A0A1I3F2Q0</accession>
<evidence type="ECO:0000256" key="5">
    <source>
        <dbReference type="ARBA" id="ARBA00023237"/>
    </source>
</evidence>
<gene>
    <name evidence="8" type="ORF">SAMN05444682_102139</name>
</gene>
<dbReference type="PROSITE" id="PS51257">
    <property type="entry name" value="PROKAR_LIPOPROTEIN"/>
    <property type="match status" value="1"/>
</dbReference>
<dbReference type="Pfam" id="PF14322">
    <property type="entry name" value="SusD-like_3"/>
    <property type="match status" value="1"/>
</dbReference>
<keyword evidence="3" id="KW-0732">Signal</keyword>
<evidence type="ECO:0000259" key="6">
    <source>
        <dbReference type="Pfam" id="PF07980"/>
    </source>
</evidence>
<comment type="similarity">
    <text evidence="2">Belongs to the SusD family.</text>
</comment>
<comment type="subcellular location">
    <subcellularLocation>
        <location evidence="1">Cell outer membrane</location>
    </subcellularLocation>
</comment>
<feature type="domain" description="RagB/SusD" evidence="6">
    <location>
        <begin position="299"/>
        <end position="571"/>
    </location>
</feature>
<evidence type="ECO:0000313" key="8">
    <source>
        <dbReference type="EMBL" id="SFI05443.1"/>
    </source>
</evidence>
<name>A0A1I3F2Q0_9SPHI</name>
<dbReference type="SUPFAM" id="SSF48452">
    <property type="entry name" value="TPR-like"/>
    <property type="match status" value="1"/>
</dbReference>
<dbReference type="OrthoDB" id="5694214at2"/>
<keyword evidence="4" id="KW-0472">Membrane</keyword>
<keyword evidence="5" id="KW-0998">Cell outer membrane</keyword>
<proteinExistence type="inferred from homology"/>
<keyword evidence="9" id="KW-1185">Reference proteome</keyword>
<dbReference type="AlphaFoldDB" id="A0A1I3F2Q0"/>
<evidence type="ECO:0000313" key="9">
    <source>
        <dbReference type="Proteomes" id="UP000198670"/>
    </source>
</evidence>
<feature type="domain" description="SusD-like N-terminal" evidence="7">
    <location>
        <begin position="87"/>
        <end position="207"/>
    </location>
</feature>
<evidence type="ECO:0000256" key="3">
    <source>
        <dbReference type="ARBA" id="ARBA00022729"/>
    </source>
</evidence>
<reference evidence="8 9" key="1">
    <citation type="submission" date="2016-10" db="EMBL/GenBank/DDBJ databases">
        <authorList>
            <person name="de Groot N.N."/>
        </authorList>
    </citation>
    <scope>NUCLEOTIDE SEQUENCE [LARGE SCALE GENOMIC DNA]</scope>
    <source>
        <strain evidence="8 9">RK1</strain>
    </source>
</reference>
<dbReference type="Pfam" id="PF07980">
    <property type="entry name" value="SusD_RagB"/>
    <property type="match status" value="1"/>
</dbReference>
<evidence type="ECO:0000256" key="1">
    <source>
        <dbReference type="ARBA" id="ARBA00004442"/>
    </source>
</evidence>
<dbReference type="STRING" id="1477437.SAMN05444682_102139"/>
<dbReference type="Proteomes" id="UP000198670">
    <property type="component" value="Unassembled WGS sequence"/>
</dbReference>
<evidence type="ECO:0000259" key="7">
    <source>
        <dbReference type="Pfam" id="PF14322"/>
    </source>
</evidence>
<dbReference type="GO" id="GO:0009279">
    <property type="term" value="C:cell outer membrane"/>
    <property type="evidence" value="ECO:0007669"/>
    <property type="project" value="UniProtKB-SubCell"/>
</dbReference>
<dbReference type="EMBL" id="FOQO01000002">
    <property type="protein sequence ID" value="SFI05443.1"/>
    <property type="molecule type" value="Genomic_DNA"/>
</dbReference>
<evidence type="ECO:0000256" key="4">
    <source>
        <dbReference type="ARBA" id="ARBA00023136"/>
    </source>
</evidence>
<dbReference type="InterPro" id="IPR012944">
    <property type="entry name" value="SusD_RagB_dom"/>
</dbReference>
<evidence type="ECO:0000256" key="2">
    <source>
        <dbReference type="ARBA" id="ARBA00006275"/>
    </source>
</evidence>
<dbReference type="RefSeq" id="WP_090624729.1">
    <property type="nucleotide sequence ID" value="NZ_FOQO01000002.1"/>
</dbReference>
<dbReference type="Gene3D" id="1.25.40.390">
    <property type="match status" value="1"/>
</dbReference>
<dbReference type="InterPro" id="IPR011990">
    <property type="entry name" value="TPR-like_helical_dom_sf"/>
</dbReference>
<protein>
    <submittedName>
        <fullName evidence="8">Starch-binding associating with outer membrane</fullName>
    </submittedName>
</protein>
<organism evidence="8 9">
    <name type="scientific">Parapedobacter indicus</name>
    <dbReference type="NCBI Taxonomy" id="1477437"/>
    <lineage>
        <taxon>Bacteria</taxon>
        <taxon>Pseudomonadati</taxon>
        <taxon>Bacteroidota</taxon>
        <taxon>Sphingobacteriia</taxon>
        <taxon>Sphingobacteriales</taxon>
        <taxon>Sphingobacteriaceae</taxon>
        <taxon>Parapedobacter</taxon>
    </lineage>
</organism>
<sequence>MKKFNLLIIAFFAVFSYSCDNFLDRPPLDAISTDSYWNSSSDLEKYVLQYYPLLPQHGNGMPFEDANSDNMIRLTPNNVMNGVRGIVAGNWISQWSNIRSINVFFDNYTKVKDGFETYRHVLGEAHFFKAWFYFDLLKRYGDLPWYNHALEPGSPELLNPRDPRTLIADSILAQLDKAIAYLNPRSSAGNFRLNKEAALAFKTRVALYEGTWQKYHAGTPFGTVGSQPEKYFQQCVDAAEELMQGDYTRGLYNTGNPESDYFTLFGMDNMSSVDEVLLYRVANSSESMGSGVQFYTTASTYGMGVTWSLVSSYLSKNGTPLDYLSFADENKGNDFLNVLKEQADNRLHATVWFPGDLRVAATAELFDKPWIDRGGNELCPTGFQVKKCANPYSSAAGLTDGGNNNSETGYIIFRYGEVLLNYAEASYELDKTIQYDALNLLRHRAGMPDFRSITQMDDPNRQDYGYAIDNALYEIRRERRVELALEGYRADDYMRWAAHTLFRGTRPLGYPFNAAEFPALPVPRLNQDGLIDYFRDQIPDGFGFREDQDYLNPIPQDELTNNPNLVQNPGW</sequence>
<dbReference type="InterPro" id="IPR033985">
    <property type="entry name" value="SusD-like_N"/>
</dbReference>